<dbReference type="VEuPathDB" id="VectorBase:AALB20_027346"/>
<reference evidence="14 15" key="1">
    <citation type="journal article" date="2017" name="G3 (Bethesda)">
        <title>The Physical Genome Mapping of Anopheles albimanus Corrected Scaffold Misassemblies and Identified Interarm Rearrangements in Genus Anopheles.</title>
        <authorList>
            <person name="Artemov G.N."/>
            <person name="Peery A.N."/>
            <person name="Jiang X."/>
            <person name="Tu Z."/>
            <person name="Stegniy V.N."/>
            <person name="Sharakhova M.V."/>
            <person name="Sharakhov I.V."/>
        </authorList>
    </citation>
    <scope>NUCLEOTIDE SEQUENCE [LARGE SCALE GENOMIC DNA]</scope>
    <source>
        <strain evidence="14 15">ALBI9_A</strain>
    </source>
</reference>
<feature type="compositionally biased region" description="Low complexity" evidence="12">
    <location>
        <begin position="496"/>
        <end position="507"/>
    </location>
</feature>
<dbReference type="Gene3D" id="2.60.40.720">
    <property type="match status" value="1"/>
</dbReference>
<dbReference type="InterPro" id="IPR000040">
    <property type="entry name" value="AML1_Runt"/>
</dbReference>
<dbReference type="GO" id="GO:0030042">
    <property type="term" value="P:actin filament depolymerization"/>
    <property type="evidence" value="ECO:0007669"/>
    <property type="project" value="TreeGrafter"/>
</dbReference>
<evidence type="ECO:0000259" key="13">
    <source>
        <dbReference type="PROSITE" id="PS51062"/>
    </source>
</evidence>
<dbReference type="EnsemblMetazoa" id="AALB009220-RA">
    <property type="protein sequence ID" value="AALB009220-PA"/>
    <property type="gene ID" value="AALB009220"/>
</dbReference>
<dbReference type="Gene3D" id="2.130.10.10">
    <property type="entry name" value="YVTN repeat-like/Quinoprotein amine dehydrogenase"/>
    <property type="match status" value="2"/>
</dbReference>
<evidence type="ECO:0000313" key="15">
    <source>
        <dbReference type="Proteomes" id="UP000069272"/>
    </source>
</evidence>
<dbReference type="InterPro" id="IPR015943">
    <property type="entry name" value="WD40/YVTN_repeat-like_dom_sf"/>
</dbReference>
<evidence type="ECO:0000256" key="10">
    <source>
        <dbReference type="ARBA" id="ARBA00038366"/>
    </source>
</evidence>
<dbReference type="SUPFAM" id="SSF50978">
    <property type="entry name" value="WD40 repeat-like"/>
    <property type="match status" value="2"/>
</dbReference>
<dbReference type="PROSITE" id="PS00678">
    <property type="entry name" value="WD_REPEATS_1"/>
    <property type="match status" value="2"/>
</dbReference>
<dbReference type="FunFam" id="2.130.10.10:FF:000167">
    <property type="entry name" value="Actin-interacting protein 1"/>
    <property type="match status" value="1"/>
</dbReference>
<dbReference type="InterPro" id="IPR012346">
    <property type="entry name" value="p53/RUNT-type_TF_DNA-bd_sf"/>
</dbReference>
<organism evidence="14 15">
    <name type="scientific">Anopheles albimanus</name>
    <name type="common">New world malaria mosquito</name>
    <dbReference type="NCBI Taxonomy" id="7167"/>
    <lineage>
        <taxon>Eukaryota</taxon>
        <taxon>Metazoa</taxon>
        <taxon>Ecdysozoa</taxon>
        <taxon>Arthropoda</taxon>
        <taxon>Hexapoda</taxon>
        <taxon>Insecta</taxon>
        <taxon>Pterygota</taxon>
        <taxon>Neoptera</taxon>
        <taxon>Endopterygota</taxon>
        <taxon>Diptera</taxon>
        <taxon>Nematocera</taxon>
        <taxon>Culicoidea</taxon>
        <taxon>Culicidae</taxon>
        <taxon>Anophelinae</taxon>
        <taxon>Anopheles</taxon>
    </lineage>
</organism>
<dbReference type="InterPro" id="IPR013524">
    <property type="entry name" value="Runt_dom"/>
</dbReference>
<dbReference type="STRING" id="7167.A0A182FRP4"/>
<dbReference type="InterPro" id="IPR019775">
    <property type="entry name" value="WD40_repeat_CS"/>
</dbReference>
<dbReference type="VEuPathDB" id="VectorBase:AALB017597"/>
<dbReference type="GO" id="GO:0007031">
    <property type="term" value="P:peroxisome organization"/>
    <property type="evidence" value="ECO:0007669"/>
    <property type="project" value="InterPro"/>
</dbReference>
<dbReference type="VEuPathDB" id="VectorBase:AALB017599"/>
<keyword evidence="15" id="KW-1185">Reference proteome</keyword>
<evidence type="ECO:0000256" key="8">
    <source>
        <dbReference type="ARBA" id="ARBA00023203"/>
    </source>
</evidence>
<keyword evidence="8" id="KW-0009">Actin-binding</keyword>
<keyword evidence="4" id="KW-0853">WD repeat</keyword>
<dbReference type="GO" id="GO:0030864">
    <property type="term" value="C:cortical actin cytoskeleton"/>
    <property type="evidence" value="ECO:0007669"/>
    <property type="project" value="TreeGrafter"/>
</dbReference>
<dbReference type="SMART" id="SM00320">
    <property type="entry name" value="WD40"/>
    <property type="match status" value="11"/>
</dbReference>
<dbReference type="GO" id="GO:0001709">
    <property type="term" value="P:cell fate determination"/>
    <property type="evidence" value="ECO:0007669"/>
    <property type="project" value="UniProtKB-ARBA"/>
</dbReference>
<dbReference type="GO" id="GO:0003700">
    <property type="term" value="F:DNA-binding transcription factor activity"/>
    <property type="evidence" value="ECO:0007669"/>
    <property type="project" value="InterPro"/>
</dbReference>
<dbReference type="GO" id="GO:0040011">
    <property type="term" value="P:locomotion"/>
    <property type="evidence" value="ECO:0007669"/>
    <property type="project" value="TreeGrafter"/>
</dbReference>
<dbReference type="GO" id="GO:0005634">
    <property type="term" value="C:nucleus"/>
    <property type="evidence" value="ECO:0007669"/>
    <property type="project" value="UniProtKB-SubCell"/>
</dbReference>
<dbReference type="CDD" id="cd00200">
    <property type="entry name" value="WD40"/>
    <property type="match status" value="1"/>
</dbReference>
<dbReference type="Proteomes" id="UP000069272">
    <property type="component" value="Chromosome 2R"/>
</dbReference>
<evidence type="ECO:0000256" key="2">
    <source>
        <dbReference type="ARBA" id="ARBA00004496"/>
    </source>
</evidence>
<dbReference type="VEuPathDB" id="VectorBase:AALB20_036135"/>
<dbReference type="Pfam" id="PF04882">
    <property type="entry name" value="Peroxin-3"/>
    <property type="match status" value="2"/>
</dbReference>
<dbReference type="VEuPathDB" id="VectorBase:AALB017598"/>
<dbReference type="GO" id="GO:0045214">
    <property type="term" value="P:sarcomere organization"/>
    <property type="evidence" value="ECO:0007669"/>
    <property type="project" value="TreeGrafter"/>
</dbReference>
<reference evidence="14" key="2">
    <citation type="submission" date="2022-08" db="UniProtKB">
        <authorList>
            <consortium name="EnsemblMetazoa"/>
        </authorList>
    </citation>
    <scope>IDENTIFICATION</scope>
    <source>
        <strain evidence="14">STECLA/ALBI9_A</strain>
    </source>
</reference>
<dbReference type="Pfam" id="PF00400">
    <property type="entry name" value="WD40"/>
    <property type="match status" value="8"/>
</dbReference>
<feature type="region of interest" description="Disordered" evidence="12">
    <location>
        <begin position="493"/>
        <end position="531"/>
    </location>
</feature>
<protein>
    <recommendedName>
        <fullName evidence="11">Actin-interacting protein 1</fullName>
    </recommendedName>
</protein>
<comment type="subcellular location">
    <subcellularLocation>
        <location evidence="2">Cytoplasm</location>
    </subcellularLocation>
    <subcellularLocation>
        <location evidence="1">Nucleus</location>
    </subcellularLocation>
</comment>
<evidence type="ECO:0000256" key="12">
    <source>
        <dbReference type="SAM" id="MobiDB-lite"/>
    </source>
</evidence>
<dbReference type="PROSITE" id="PS50294">
    <property type="entry name" value="WD_REPEATS_REGION"/>
    <property type="match status" value="5"/>
</dbReference>
<dbReference type="PANTHER" id="PTHR19856">
    <property type="entry name" value="WD-REPEATCONTAINING PROTEIN WDR1"/>
    <property type="match status" value="1"/>
</dbReference>
<evidence type="ECO:0000256" key="9">
    <source>
        <dbReference type="ARBA" id="ARBA00023242"/>
    </source>
</evidence>
<dbReference type="SUPFAM" id="SSF49417">
    <property type="entry name" value="p53-like transcription factors"/>
    <property type="match status" value="1"/>
</dbReference>
<dbReference type="InterPro" id="IPR001680">
    <property type="entry name" value="WD40_rpt"/>
</dbReference>
<dbReference type="GO" id="GO:0005778">
    <property type="term" value="C:peroxisomal membrane"/>
    <property type="evidence" value="ECO:0007669"/>
    <property type="project" value="InterPro"/>
</dbReference>
<dbReference type="GO" id="GO:0043565">
    <property type="term" value="F:sequence-specific DNA binding"/>
    <property type="evidence" value="ECO:0007669"/>
    <property type="project" value="UniProtKB-ARBA"/>
</dbReference>
<dbReference type="PROSITE" id="PS50082">
    <property type="entry name" value="WD_REPEATS_2"/>
    <property type="match status" value="5"/>
</dbReference>
<dbReference type="GO" id="GO:0030834">
    <property type="term" value="P:regulation of actin filament depolymerization"/>
    <property type="evidence" value="ECO:0007669"/>
    <property type="project" value="UniProtKB-ARBA"/>
</dbReference>
<dbReference type="FunFam" id="2.130.10.10:FF:000097">
    <property type="entry name" value="WD repeat domain 1"/>
    <property type="match status" value="1"/>
</dbReference>
<keyword evidence="7" id="KW-0804">Transcription</keyword>
<dbReference type="GO" id="GO:0051015">
    <property type="term" value="F:actin filament binding"/>
    <property type="evidence" value="ECO:0007669"/>
    <property type="project" value="TreeGrafter"/>
</dbReference>
<evidence type="ECO:0000256" key="4">
    <source>
        <dbReference type="ARBA" id="ARBA00022574"/>
    </source>
</evidence>
<dbReference type="GO" id="GO:0006357">
    <property type="term" value="P:regulation of transcription by RNA polymerase II"/>
    <property type="evidence" value="ECO:0007669"/>
    <property type="project" value="UniProtKB-ARBA"/>
</dbReference>
<dbReference type="InterPro" id="IPR008967">
    <property type="entry name" value="p53-like_TF_DNA-bd_sf"/>
</dbReference>
<dbReference type="GO" id="GO:0030833">
    <property type="term" value="P:regulation of actin filament polymerization"/>
    <property type="evidence" value="ECO:0007669"/>
    <property type="project" value="UniProtKB-ARBA"/>
</dbReference>
<accession>A0A182FRP4</accession>
<keyword evidence="9" id="KW-0539">Nucleus</keyword>
<keyword evidence="6" id="KW-0805">Transcription regulation</keyword>
<evidence type="ECO:0000256" key="5">
    <source>
        <dbReference type="ARBA" id="ARBA00022737"/>
    </source>
</evidence>
<dbReference type="PROSITE" id="PS51062">
    <property type="entry name" value="RUNT"/>
    <property type="match status" value="1"/>
</dbReference>
<dbReference type="InterPro" id="IPR036322">
    <property type="entry name" value="WD40_repeat_dom_sf"/>
</dbReference>
<dbReference type="Pfam" id="PF00853">
    <property type="entry name" value="Runt"/>
    <property type="match status" value="1"/>
</dbReference>
<feature type="domain" description="Runt" evidence="13">
    <location>
        <begin position="115"/>
        <end position="243"/>
    </location>
</feature>
<proteinExistence type="inferred from homology"/>
<dbReference type="GO" id="GO:0048592">
    <property type="term" value="P:eye morphogenesis"/>
    <property type="evidence" value="ECO:0007669"/>
    <property type="project" value="UniProtKB-ARBA"/>
</dbReference>
<evidence type="ECO:0000256" key="11">
    <source>
        <dbReference type="ARBA" id="ARBA00067845"/>
    </source>
</evidence>
<keyword evidence="5" id="KW-0677">Repeat</keyword>
<dbReference type="InterPro" id="IPR006966">
    <property type="entry name" value="Peroxin-3"/>
</dbReference>
<evidence type="ECO:0000256" key="6">
    <source>
        <dbReference type="ARBA" id="ARBA00023015"/>
    </source>
</evidence>
<dbReference type="PANTHER" id="PTHR19856:SF0">
    <property type="entry name" value="WD REPEAT-CONTAINING PROTEIN 1"/>
    <property type="match status" value="1"/>
</dbReference>
<evidence type="ECO:0000256" key="3">
    <source>
        <dbReference type="ARBA" id="ARBA00022490"/>
    </source>
</evidence>
<dbReference type="FunFam" id="2.60.40.720:FF:000001">
    <property type="entry name" value="Runt-related transcription factor"/>
    <property type="match status" value="1"/>
</dbReference>
<feature type="region of interest" description="Disordered" evidence="12">
    <location>
        <begin position="1"/>
        <end position="75"/>
    </location>
</feature>
<sequence length="1472" mass="160615">MSLATVARSGRWHREATGAKGQLAGALRQRPGRVSYRSTSSTTGSMLESAHGTTTSTTSHANLAGNCRNTSSSSSSSSAAVAAATAAATTAAGNHHQPAIDDSPIPADLRWIERMVMEAEQQYPGELVRTDSPYFLCSALPNHWRSNKTLPSAFKVVSLGDVSDGTMVTIRAGNDENFCAELRNCTAVMRNQVAKFNDLRFVGRSGRGKSFTLTITICTTLPQVTTYCKAIKVTVDGPREPRSKANYTNTADWSNGLGAPSSTSYMNTYSPLQTSPPAYVSYDSCSMVDHANYSLTATGVLLDNTQPYQDYYGLSGPPPPMAAVAPTVANTQGVGGQLTGAGSAYVGKSGDLVETGSYSSYPHHTQWANGYHGGYHHHQYAPAAAPCASSLAVASQPTGSFHPPAAPPPMVLCPQMFSTVNQNQIHVHLHGSGSEKFEHYFGSSDNGFTINSFPGPSIRSVPSAVPSSLDVGIIGAHPDGGTDTLTALLSHHEEQPQAQPGTGTGHQQQDHHQQQQQQQQEQEQDETRHEETVEMWARIKDFLFRHRRKFITTGVVVGSSVFLLKWIQYKLRELQERQAKEICEKLRRMQHFECTDRTCNQTITGLAPALSDKIFQSLNTDEILVKLRSNPDNKLELWEQLKIVAFTRIVTLVYGASMLAVTLKVQLNILGGYLYRDTVADTDGDQQAREQQISRNLQTAYLSMIQHFMGDGIYKLIEIVRQNVGTVMQRYNLKQQLTLADTETLLWSIQMALDEQKASPARCIAQYTLPPGSPGEQGTVFAKMFDETVDVLESVESTDVSLSNVSSGFSLVVDKLADYYMEAHNANKSVAVVENGKSNLNVECLENINEIKITLAKLIPIVNGLVNKAYPVNGEFIYASLPRTQRGQPIVLGGDPKGKNFLYTNGHSVIIRNIENPEIADIYTEHSCTVNVAKYSPSGFYIASGDQSGKIRIWDTVNKEHILKNEFQPIGGPIKDISWSPDSQRIVVVGEGRERFGHVFMAETGTSVGEISGQSKPINSCDFRPARPFRIVTGSEDNTIGVFEGPPFKFKMTKQDHTRFVQAVRYSPSGHLFASAGFDGKVFIYDGTTSELVGEVGSPAHSGGVYGVAWKPDGKQLLTCSGDKSCKLWDVETRTLISEFPMGTMVDDQQVSCLWQGEHILSVSLSGFINYLDVNNPTKPLRIVKGHNKPITVLTLSDDRSTIYTGSHDGAVTNWNSGSGTNDRVGGVGHGNQINDIRASGDFVYTAGIDDSIKQISVEGNVYTGVDMKLACQPRGLDILKEGNTIVVGCVKDLTVLQDNRKVSTLPISYESSSVSINTETKDVAVGGDDSKLHIYTLNGTQLVPKVELDHLGPVTDCRYSPDNKLLVACDAHRKVILYSVDEYKPAHNKEWGFHNARVNCVAFSPNSELVASGSLDTTIIIWFVNSPAKHTIIKNAHPQSQITGLVWLDNETLISTGQDCNTKVWNIENVA</sequence>
<keyword evidence="3" id="KW-0963">Cytoplasm</keyword>
<feature type="compositionally biased region" description="Polar residues" evidence="12">
    <location>
        <begin position="36"/>
        <end position="46"/>
    </location>
</feature>
<comment type="similarity">
    <text evidence="10">Belongs to the WD repeat AIP1 family.</text>
</comment>
<dbReference type="VEuPathDB" id="VectorBase:AALB20_026646"/>
<evidence type="ECO:0000256" key="1">
    <source>
        <dbReference type="ARBA" id="ARBA00004123"/>
    </source>
</evidence>
<dbReference type="GO" id="GO:0005524">
    <property type="term" value="F:ATP binding"/>
    <property type="evidence" value="ECO:0007669"/>
    <property type="project" value="InterPro"/>
</dbReference>
<evidence type="ECO:0000256" key="7">
    <source>
        <dbReference type="ARBA" id="ARBA00023163"/>
    </source>
</evidence>
<dbReference type="PRINTS" id="PR00967">
    <property type="entry name" value="ONCOGENEAML1"/>
</dbReference>
<evidence type="ECO:0000313" key="14">
    <source>
        <dbReference type="EnsemblMetazoa" id="AALB009220-PA"/>
    </source>
</evidence>
<name>A0A182FRP4_ANOAL</name>